<accession>A0AAE0YB82</accession>
<proteinExistence type="predicted"/>
<comment type="caution">
    <text evidence="1">The sequence shown here is derived from an EMBL/GenBank/DDBJ whole genome shotgun (WGS) entry which is preliminary data.</text>
</comment>
<gene>
    <name evidence="1" type="ORF">RRG08_035642</name>
</gene>
<evidence type="ECO:0000313" key="2">
    <source>
        <dbReference type="Proteomes" id="UP001283361"/>
    </source>
</evidence>
<evidence type="ECO:0000313" key="1">
    <source>
        <dbReference type="EMBL" id="KAK3738762.1"/>
    </source>
</evidence>
<sequence>MEGSFTFVMNRADCLLTVMEILRDAFTTGNRESKIQPDTYDQAVSAEIPNKQLDPDLYNIVTANMIHRPSVKNVKYVLKYVHKGSDQATFQETNPSSRDEVSDCINTRYIGSTEAAWRIFQMPMQEHYPPVIQLAVHLENGQCVFFTEETAQDKAAADAPISTLTAFFYLCRSDPFASTLFY</sequence>
<name>A0AAE0YB82_9GAST</name>
<keyword evidence="2" id="KW-1185">Reference proteome</keyword>
<reference evidence="1" key="1">
    <citation type="journal article" date="2023" name="G3 (Bethesda)">
        <title>A reference genome for the long-term kleptoplast-retaining sea slug Elysia crispata morphotype clarki.</title>
        <authorList>
            <person name="Eastman K.E."/>
            <person name="Pendleton A.L."/>
            <person name="Shaikh M.A."/>
            <person name="Suttiyut T."/>
            <person name="Ogas R."/>
            <person name="Tomko P."/>
            <person name="Gavelis G."/>
            <person name="Widhalm J.R."/>
            <person name="Wisecaver J.H."/>
        </authorList>
    </citation>
    <scope>NUCLEOTIDE SEQUENCE</scope>
    <source>
        <strain evidence="1">ECLA1</strain>
    </source>
</reference>
<dbReference type="AlphaFoldDB" id="A0AAE0YB82"/>
<dbReference type="EMBL" id="JAWDGP010006574">
    <property type="protein sequence ID" value="KAK3738762.1"/>
    <property type="molecule type" value="Genomic_DNA"/>
</dbReference>
<protein>
    <submittedName>
        <fullName evidence="1">Uncharacterized protein</fullName>
    </submittedName>
</protein>
<organism evidence="1 2">
    <name type="scientific">Elysia crispata</name>
    <name type="common">lettuce slug</name>
    <dbReference type="NCBI Taxonomy" id="231223"/>
    <lineage>
        <taxon>Eukaryota</taxon>
        <taxon>Metazoa</taxon>
        <taxon>Spiralia</taxon>
        <taxon>Lophotrochozoa</taxon>
        <taxon>Mollusca</taxon>
        <taxon>Gastropoda</taxon>
        <taxon>Heterobranchia</taxon>
        <taxon>Euthyneura</taxon>
        <taxon>Panpulmonata</taxon>
        <taxon>Sacoglossa</taxon>
        <taxon>Placobranchoidea</taxon>
        <taxon>Plakobranchidae</taxon>
        <taxon>Elysia</taxon>
    </lineage>
</organism>
<dbReference type="Proteomes" id="UP001283361">
    <property type="component" value="Unassembled WGS sequence"/>
</dbReference>